<accession>A0A177D381</accession>
<dbReference type="OMA" id="CHFDSKA"/>
<dbReference type="CDD" id="cd05251">
    <property type="entry name" value="NmrA_like_SDR_a"/>
    <property type="match status" value="1"/>
</dbReference>
<name>A0A177D381_ALTAL</name>
<dbReference type="PANTHER" id="PTHR42748">
    <property type="entry name" value="NITROGEN METABOLITE REPRESSION PROTEIN NMRA FAMILY MEMBER"/>
    <property type="match status" value="1"/>
</dbReference>
<dbReference type="KEGG" id="aalt:CC77DRAFT_1026140"/>
<keyword evidence="5" id="KW-1185">Reference proteome</keyword>
<dbReference type="VEuPathDB" id="FungiDB:CC77DRAFT_1026140"/>
<comment type="similarity">
    <text evidence="1">Belongs to the NmrA-type oxidoreductase family.</text>
</comment>
<dbReference type="AlphaFoldDB" id="A0A177D381"/>
<protein>
    <submittedName>
        <fullName evidence="4">NmrA-like family protein</fullName>
    </submittedName>
</protein>
<dbReference type="RefSeq" id="XP_018379505.1">
    <property type="nucleotide sequence ID" value="XM_018526201.1"/>
</dbReference>
<sequence length="337" mass="37234">MSSKKPTLVVLGATGNQGGSVLSHFLSLTPSPYALRGVTRDVTSTKAASLSERGVEMVAGNFDEPASLDAAFKGASAIFSVTDYWILYGSLLVRQQSTANDQSTMLLAKEKEIQQNKNIIDAAAKVETLERFIFSSLPNTEKLSGGKYSHVHQFDGKAIAEEYGKTTYPELWKKTSVLYAGFFLENYLKPDASAYRPKLDNTNNTLSLGAVGTVHLPMFSAKANTGPIVHALIREAAGHKVIASNTWLTFQDFAKILANVLNKEIEFTNEQPSFNISDPELGQNFADMMGWYIEFNYDGSKVDKSVIQPKDLGVESHLMSVEEWCRKQDWERILDVV</sequence>
<evidence type="ECO:0000256" key="2">
    <source>
        <dbReference type="ARBA" id="ARBA00022857"/>
    </source>
</evidence>
<proteinExistence type="inferred from homology"/>
<dbReference type="InterPro" id="IPR036291">
    <property type="entry name" value="NAD(P)-bd_dom_sf"/>
</dbReference>
<dbReference type="Proteomes" id="UP000077248">
    <property type="component" value="Unassembled WGS sequence"/>
</dbReference>
<gene>
    <name evidence="4" type="ORF">CC77DRAFT_1026140</name>
</gene>
<evidence type="ECO:0000256" key="1">
    <source>
        <dbReference type="ARBA" id="ARBA00006328"/>
    </source>
</evidence>
<evidence type="ECO:0000313" key="4">
    <source>
        <dbReference type="EMBL" id="OAG14084.1"/>
    </source>
</evidence>
<dbReference type="EMBL" id="KV441503">
    <property type="protein sequence ID" value="OAG14084.1"/>
    <property type="molecule type" value="Genomic_DNA"/>
</dbReference>
<dbReference type="InterPro" id="IPR051164">
    <property type="entry name" value="NmrA-like_oxidored"/>
</dbReference>
<dbReference type="SUPFAM" id="SSF51735">
    <property type="entry name" value="NAD(P)-binding Rossmann-fold domains"/>
    <property type="match status" value="1"/>
</dbReference>
<dbReference type="InterPro" id="IPR008030">
    <property type="entry name" value="NmrA-like"/>
</dbReference>
<dbReference type="Pfam" id="PF05368">
    <property type="entry name" value="NmrA"/>
    <property type="match status" value="1"/>
</dbReference>
<dbReference type="STRING" id="5599.A0A177D381"/>
<dbReference type="PANTHER" id="PTHR42748:SF26">
    <property type="entry name" value="NMRA-LIKE DOMAIN-CONTAINING PROTEIN"/>
    <property type="match status" value="1"/>
</dbReference>
<dbReference type="Gene3D" id="3.40.50.720">
    <property type="entry name" value="NAD(P)-binding Rossmann-like Domain"/>
    <property type="match status" value="1"/>
</dbReference>
<reference evidence="4 5" key="1">
    <citation type="submission" date="2016-05" db="EMBL/GenBank/DDBJ databases">
        <title>Comparative analysis of secretome profiles of manganese(II)-oxidizing ascomycete fungi.</title>
        <authorList>
            <consortium name="DOE Joint Genome Institute"/>
            <person name="Zeiner C.A."/>
            <person name="Purvine S.O."/>
            <person name="Zink E.M."/>
            <person name="Wu S."/>
            <person name="Pasa-Tolic L."/>
            <person name="Chaput D.L."/>
            <person name="Haridas S."/>
            <person name="Grigoriev I.V."/>
            <person name="Santelli C.M."/>
            <person name="Hansel C.M."/>
        </authorList>
    </citation>
    <scope>NUCLEOTIDE SEQUENCE [LARGE SCALE GENOMIC DNA]</scope>
    <source>
        <strain evidence="4 5">SRC1lrK2f</strain>
    </source>
</reference>
<dbReference type="GeneID" id="29111795"/>
<evidence type="ECO:0000259" key="3">
    <source>
        <dbReference type="Pfam" id="PF05368"/>
    </source>
</evidence>
<feature type="domain" description="NmrA-like" evidence="3">
    <location>
        <begin position="5"/>
        <end position="307"/>
    </location>
</feature>
<keyword evidence="2" id="KW-0521">NADP</keyword>
<organism evidence="4 5">
    <name type="scientific">Alternaria alternata</name>
    <name type="common">Alternaria rot fungus</name>
    <name type="synonym">Torula alternata</name>
    <dbReference type="NCBI Taxonomy" id="5599"/>
    <lineage>
        <taxon>Eukaryota</taxon>
        <taxon>Fungi</taxon>
        <taxon>Dikarya</taxon>
        <taxon>Ascomycota</taxon>
        <taxon>Pezizomycotina</taxon>
        <taxon>Dothideomycetes</taxon>
        <taxon>Pleosporomycetidae</taxon>
        <taxon>Pleosporales</taxon>
        <taxon>Pleosporineae</taxon>
        <taxon>Pleosporaceae</taxon>
        <taxon>Alternaria</taxon>
        <taxon>Alternaria sect. Alternaria</taxon>
        <taxon>Alternaria alternata complex</taxon>
    </lineage>
</organism>
<evidence type="ECO:0000313" key="5">
    <source>
        <dbReference type="Proteomes" id="UP000077248"/>
    </source>
</evidence>
<dbReference type="Gene3D" id="3.90.25.10">
    <property type="entry name" value="UDP-galactose 4-epimerase, domain 1"/>
    <property type="match status" value="1"/>
</dbReference>
<dbReference type="GO" id="GO:0005634">
    <property type="term" value="C:nucleus"/>
    <property type="evidence" value="ECO:0007669"/>
    <property type="project" value="TreeGrafter"/>
</dbReference>